<dbReference type="InterPro" id="IPR046349">
    <property type="entry name" value="C1-like_sf"/>
</dbReference>
<evidence type="ECO:0000256" key="1">
    <source>
        <dbReference type="ARBA" id="ARBA00022723"/>
    </source>
</evidence>
<dbReference type="EMBL" id="OU900105">
    <property type="protein sequence ID" value="CAG9856926.1"/>
    <property type="molecule type" value="Genomic_DNA"/>
</dbReference>
<dbReference type="PANTHER" id="PTHR12326">
    <property type="entry name" value="PLECKSTRIN HOMOLOGY DOMAIN CONTAINING PROTEIN"/>
    <property type="match status" value="1"/>
</dbReference>
<gene>
    <name evidence="8" type="ORF">PHYEVI_LOCUS3337</name>
</gene>
<evidence type="ECO:0000256" key="4">
    <source>
        <dbReference type="ARBA" id="ARBA00022833"/>
    </source>
</evidence>
<accession>A0A9N9TJA2</accession>
<proteinExistence type="inferred from homology"/>
<protein>
    <recommendedName>
        <fullName evidence="7">Phorbol-ester/DAG-type domain-containing protein</fullName>
    </recommendedName>
</protein>
<feature type="compositionally biased region" description="Polar residues" evidence="6">
    <location>
        <begin position="11"/>
        <end position="26"/>
    </location>
</feature>
<keyword evidence="3" id="KW-0863">Zinc-finger</keyword>
<dbReference type="Pfam" id="PF00130">
    <property type="entry name" value="C1_1"/>
    <property type="match status" value="1"/>
</dbReference>
<dbReference type="AlphaFoldDB" id="A0A9N9TJA2"/>
<name>A0A9N9TJA2_PHYSR</name>
<feature type="region of interest" description="Disordered" evidence="6">
    <location>
        <begin position="6"/>
        <end position="28"/>
    </location>
</feature>
<evidence type="ECO:0000313" key="8">
    <source>
        <dbReference type="EMBL" id="CAG9856926.1"/>
    </source>
</evidence>
<dbReference type="SUPFAM" id="SSF57889">
    <property type="entry name" value="Cysteine-rich domain"/>
    <property type="match status" value="1"/>
</dbReference>
<dbReference type="InterPro" id="IPR051366">
    <property type="entry name" value="DEF8"/>
</dbReference>
<evidence type="ECO:0000313" key="9">
    <source>
        <dbReference type="Proteomes" id="UP001153712"/>
    </source>
</evidence>
<dbReference type="PROSITE" id="PS50081">
    <property type="entry name" value="ZF_DAG_PE_2"/>
    <property type="match status" value="1"/>
</dbReference>
<evidence type="ECO:0000256" key="5">
    <source>
        <dbReference type="ARBA" id="ARBA00029450"/>
    </source>
</evidence>
<dbReference type="InterPro" id="IPR025258">
    <property type="entry name" value="RH_dom"/>
</dbReference>
<dbReference type="OrthoDB" id="1918044at2759"/>
<feature type="domain" description="Phorbol-ester/DAG-type" evidence="7">
    <location>
        <begin position="116"/>
        <end position="169"/>
    </location>
</feature>
<keyword evidence="2" id="KW-0677">Repeat</keyword>
<keyword evidence="4" id="KW-0862">Zinc</keyword>
<evidence type="ECO:0000259" key="7">
    <source>
        <dbReference type="PROSITE" id="PS50081"/>
    </source>
</evidence>
<dbReference type="Gene3D" id="3.30.60.20">
    <property type="match status" value="1"/>
</dbReference>
<organism evidence="8 9">
    <name type="scientific">Phyllotreta striolata</name>
    <name type="common">Striped flea beetle</name>
    <name type="synonym">Crioceris striolata</name>
    <dbReference type="NCBI Taxonomy" id="444603"/>
    <lineage>
        <taxon>Eukaryota</taxon>
        <taxon>Metazoa</taxon>
        <taxon>Ecdysozoa</taxon>
        <taxon>Arthropoda</taxon>
        <taxon>Hexapoda</taxon>
        <taxon>Insecta</taxon>
        <taxon>Pterygota</taxon>
        <taxon>Neoptera</taxon>
        <taxon>Endopterygota</taxon>
        <taxon>Coleoptera</taxon>
        <taxon>Polyphaga</taxon>
        <taxon>Cucujiformia</taxon>
        <taxon>Chrysomeloidea</taxon>
        <taxon>Chrysomelidae</taxon>
        <taxon>Galerucinae</taxon>
        <taxon>Alticini</taxon>
        <taxon>Phyllotreta</taxon>
    </lineage>
</organism>
<dbReference type="InterPro" id="IPR047983">
    <property type="entry name" value="DEF8_C1"/>
</dbReference>
<sequence length="443" mass="51061">MLLVMSDPINIDNQHINSSPGSNSSYPDDEFLPTSLASEELKLALNKEATEEDLLKAISRCKTLILECDQCSNERKWVVRQLIELRLRLQECRDAMNDPLHPRNQTNKVCKRVIKGHHLNLQPLLRHTVSKYCDHCTGTIWSMVQAWYECEDCEYSCHHKCLASVMRDCAHVIASEKGSFEYEICPELGLSSQNYSCAECKSPLPITAPKGISCIGRFIFPDKVWPEARRCDYTGQYYCVACHWGSSAVIPARVIHNWDLEPQPVSQAALQLLKITSKRPIINLAMLNPKLFSLVSKLEFVRKLREELIGMKKYLMVCRKANEEHFLWKHVDTPHLLDNTDMYSLQDLVDIHSGDLPFKLQTISDIFSNHIKVECEICRGRGHICEICSNDEIVYPFDNTSYTCPKCFCVLHRFCLSKRNNECPKCVRIKQREDDEKFKNIVE</sequence>
<dbReference type="SMART" id="SM01175">
    <property type="entry name" value="DUF4206"/>
    <property type="match status" value="1"/>
</dbReference>
<evidence type="ECO:0000256" key="6">
    <source>
        <dbReference type="SAM" id="MobiDB-lite"/>
    </source>
</evidence>
<keyword evidence="9" id="KW-1185">Reference proteome</keyword>
<dbReference type="Proteomes" id="UP001153712">
    <property type="component" value="Chromosome 12"/>
</dbReference>
<evidence type="ECO:0000256" key="3">
    <source>
        <dbReference type="ARBA" id="ARBA00022771"/>
    </source>
</evidence>
<comment type="similarity">
    <text evidence="5">Belongs to the DEF8 family.</text>
</comment>
<dbReference type="CDD" id="cd20819">
    <property type="entry name" value="C1_DEF8"/>
    <property type="match status" value="1"/>
</dbReference>
<dbReference type="SUPFAM" id="SSF48695">
    <property type="entry name" value="Multiheme cytochromes"/>
    <property type="match status" value="1"/>
</dbReference>
<dbReference type="PANTHER" id="PTHR12326:SF3">
    <property type="entry name" value="DIFFERENTIALLY EXPRESSED IN FDCP 8 HOMOLOG"/>
    <property type="match status" value="1"/>
</dbReference>
<evidence type="ECO:0000256" key="2">
    <source>
        <dbReference type="ARBA" id="ARBA00022737"/>
    </source>
</evidence>
<dbReference type="InterPro" id="IPR002219">
    <property type="entry name" value="PKC_DAG/PE"/>
</dbReference>
<dbReference type="SMART" id="SM00109">
    <property type="entry name" value="C1"/>
    <property type="match status" value="1"/>
</dbReference>
<keyword evidence="1" id="KW-0479">Metal-binding</keyword>
<reference evidence="8" key="1">
    <citation type="submission" date="2022-01" db="EMBL/GenBank/DDBJ databases">
        <authorList>
            <person name="King R."/>
        </authorList>
    </citation>
    <scope>NUCLEOTIDE SEQUENCE</scope>
</reference>
<dbReference type="Pfam" id="PF13901">
    <property type="entry name" value="RH_dom"/>
    <property type="match status" value="1"/>
</dbReference>
<dbReference type="GO" id="GO:0008270">
    <property type="term" value="F:zinc ion binding"/>
    <property type="evidence" value="ECO:0007669"/>
    <property type="project" value="UniProtKB-KW"/>
</dbReference>
<dbReference type="InterPro" id="IPR036280">
    <property type="entry name" value="Multihaem_cyt_sf"/>
</dbReference>